<dbReference type="STRING" id="1172194.WQQ_34030"/>
<keyword evidence="2" id="KW-1185">Reference proteome</keyword>
<evidence type="ECO:0000313" key="1">
    <source>
        <dbReference type="EMBL" id="EIT69821.1"/>
    </source>
</evidence>
<comment type="caution">
    <text evidence="1">The sequence shown here is derived from an EMBL/GenBank/DDBJ whole genome shotgun (WGS) entry which is preliminary data.</text>
</comment>
<gene>
    <name evidence="1" type="ORF">WQQ_34030</name>
</gene>
<dbReference type="Proteomes" id="UP000003704">
    <property type="component" value="Unassembled WGS sequence"/>
</dbReference>
<dbReference type="EMBL" id="AKGD01000002">
    <property type="protein sequence ID" value="EIT69821.1"/>
    <property type="molecule type" value="Genomic_DNA"/>
</dbReference>
<proteinExistence type="predicted"/>
<name>I8I1Y8_9GAMM</name>
<reference evidence="1 2" key="1">
    <citation type="journal article" date="2012" name="J. Bacteriol.">
        <title>Genome Sequence of n-Alkane-Degrading Hydrocarboniphaga effusa Strain AP103T (ATCC BAA-332T).</title>
        <authorList>
            <person name="Chang H.K."/>
            <person name="Zylstra G.J."/>
            <person name="Chae J.C."/>
        </authorList>
    </citation>
    <scope>NUCLEOTIDE SEQUENCE [LARGE SCALE GENOMIC DNA]</scope>
    <source>
        <strain evidence="1 2">AP103</strain>
    </source>
</reference>
<organism evidence="1 2">
    <name type="scientific">Hydrocarboniphaga effusa AP103</name>
    <dbReference type="NCBI Taxonomy" id="1172194"/>
    <lineage>
        <taxon>Bacteria</taxon>
        <taxon>Pseudomonadati</taxon>
        <taxon>Pseudomonadota</taxon>
        <taxon>Gammaproteobacteria</taxon>
        <taxon>Nevskiales</taxon>
        <taxon>Nevskiaceae</taxon>
        <taxon>Hydrocarboniphaga</taxon>
    </lineage>
</organism>
<dbReference type="RefSeq" id="WP_007186342.1">
    <property type="nucleotide sequence ID" value="NZ_AKGD01000002.1"/>
</dbReference>
<sequence>MKPRSAVAIAVPKSERLPHATPPAPRVNAWMDDITQLLRKPTPRLGQTRLVRG</sequence>
<dbReference type="AlphaFoldDB" id="I8I1Y8"/>
<evidence type="ECO:0000313" key="2">
    <source>
        <dbReference type="Proteomes" id="UP000003704"/>
    </source>
</evidence>
<accession>I8I1Y8</accession>
<protein>
    <submittedName>
        <fullName evidence="1">Uncharacterized protein</fullName>
    </submittedName>
</protein>